<proteinExistence type="inferred from homology"/>
<sequence>MFNFDEHINRLNTDSVKWNATKAVYGTDDILPMWVADMDFASPPHIKEALMKRVEHGIFGYGMPSSQLNTVISNWVANRYKWEIKENWLMPSSGVVSAIGFAIQALTEVGDKVLIQTPVYHPFYFMIENNEREIVKNPLVLKDGKYEIDFVDFEEKLKSGVKLFILCSPHNPVGRVWTREELEKMGELCEQYGVYIVSDEIHADIIYKPNVHTPIASLNESWENISITCIAPSKTFNIPGLQASMMIIPNGEIRKKVQAVQGKVGYHGLNIFGNVALEAAYKHGEEWLEALLPYLQRNRDTVIEFVSEELPELVVTAPEGTYLMWVDCRGLGLNDEEIKERLIQRGKLGLEPGNKYGTDGTGFVRMNIGCTYATLQEGLHRLKRAFK</sequence>
<feature type="domain" description="Aminotransferase class I/classII large" evidence="6">
    <location>
        <begin position="36"/>
        <end position="382"/>
    </location>
</feature>
<dbReference type="PANTHER" id="PTHR43525:SF1">
    <property type="entry name" value="PROTEIN MALY"/>
    <property type="match status" value="1"/>
</dbReference>
<dbReference type="InterPro" id="IPR015422">
    <property type="entry name" value="PyrdxlP-dep_Trfase_small"/>
</dbReference>
<reference evidence="7 8" key="1">
    <citation type="submission" date="2020-01" db="EMBL/GenBank/DDBJ databases">
        <title>A novel Bacillus sp. from Pasinler.</title>
        <authorList>
            <person name="Adiguzel A."/>
            <person name="Ay H."/>
            <person name="Baltaci M.O."/>
        </authorList>
    </citation>
    <scope>NUCLEOTIDE SEQUENCE [LARGE SCALE GENOMIC DNA]</scope>
    <source>
        <strain evidence="7 8">P1</strain>
    </source>
</reference>
<keyword evidence="7" id="KW-0808">Transferase</keyword>
<dbReference type="InterPro" id="IPR015424">
    <property type="entry name" value="PyrdxlP-dep_Trfase"/>
</dbReference>
<dbReference type="CDD" id="cd00609">
    <property type="entry name" value="AAT_like"/>
    <property type="match status" value="1"/>
</dbReference>
<evidence type="ECO:0000256" key="5">
    <source>
        <dbReference type="ARBA" id="ARBA00037974"/>
    </source>
</evidence>
<evidence type="ECO:0000256" key="1">
    <source>
        <dbReference type="ARBA" id="ARBA00001933"/>
    </source>
</evidence>
<dbReference type="RefSeq" id="WP_161920482.1">
    <property type="nucleotide sequence ID" value="NZ_JAACYS010000029.1"/>
</dbReference>
<dbReference type="PANTHER" id="PTHR43525">
    <property type="entry name" value="PROTEIN MALY"/>
    <property type="match status" value="1"/>
</dbReference>
<comment type="cofactor">
    <cofactor evidence="1">
        <name>pyridoxal 5'-phosphate</name>
        <dbReference type="ChEBI" id="CHEBI:597326"/>
    </cofactor>
</comment>
<dbReference type="InterPro" id="IPR004839">
    <property type="entry name" value="Aminotransferase_I/II_large"/>
</dbReference>
<evidence type="ECO:0000256" key="2">
    <source>
        <dbReference type="ARBA" id="ARBA00012224"/>
    </source>
</evidence>
<evidence type="ECO:0000313" key="8">
    <source>
        <dbReference type="Proteomes" id="UP000743899"/>
    </source>
</evidence>
<evidence type="ECO:0000256" key="3">
    <source>
        <dbReference type="ARBA" id="ARBA00022898"/>
    </source>
</evidence>
<keyword evidence="8" id="KW-1185">Reference proteome</keyword>
<dbReference type="EC" id="4.4.1.13" evidence="2"/>
<dbReference type="SUPFAM" id="SSF53383">
    <property type="entry name" value="PLP-dependent transferases"/>
    <property type="match status" value="1"/>
</dbReference>
<comment type="similarity">
    <text evidence="5">Belongs to the class-II pyridoxal-phosphate-dependent aminotransferase family. MalY/PatB cystathionine beta-lyase subfamily.</text>
</comment>
<protein>
    <recommendedName>
        <fullName evidence="2">cysteine-S-conjugate beta-lyase</fullName>
        <ecNumber evidence="2">4.4.1.13</ecNumber>
    </recommendedName>
</protein>
<name>A0ABX0A2L6_9BACI</name>
<comment type="caution">
    <text evidence="7">The sequence shown here is derived from an EMBL/GenBank/DDBJ whole genome shotgun (WGS) entry which is preliminary data.</text>
</comment>
<gene>
    <name evidence="7" type="ORF">GW534_07765</name>
</gene>
<evidence type="ECO:0000256" key="4">
    <source>
        <dbReference type="ARBA" id="ARBA00023239"/>
    </source>
</evidence>
<dbReference type="GO" id="GO:0008483">
    <property type="term" value="F:transaminase activity"/>
    <property type="evidence" value="ECO:0007669"/>
    <property type="project" value="UniProtKB-KW"/>
</dbReference>
<keyword evidence="3" id="KW-0663">Pyridoxal phosphate</keyword>
<dbReference type="Gene3D" id="3.40.640.10">
    <property type="entry name" value="Type I PLP-dependent aspartate aminotransferase-like (Major domain)"/>
    <property type="match status" value="1"/>
</dbReference>
<dbReference type="InterPro" id="IPR027619">
    <property type="entry name" value="C-S_lyase_PatB-like"/>
</dbReference>
<keyword evidence="4" id="KW-0456">Lyase</keyword>
<dbReference type="InterPro" id="IPR015421">
    <property type="entry name" value="PyrdxlP-dep_Trfase_major"/>
</dbReference>
<organism evidence="7 8">
    <name type="scientific">Pallidibacillus pasinlerensis</name>
    <dbReference type="NCBI Taxonomy" id="2703818"/>
    <lineage>
        <taxon>Bacteria</taxon>
        <taxon>Bacillati</taxon>
        <taxon>Bacillota</taxon>
        <taxon>Bacilli</taxon>
        <taxon>Bacillales</taxon>
        <taxon>Bacillaceae</taxon>
        <taxon>Pallidibacillus</taxon>
    </lineage>
</organism>
<accession>A0ABX0A2L6</accession>
<keyword evidence="7" id="KW-0032">Aminotransferase</keyword>
<dbReference type="Pfam" id="PF00155">
    <property type="entry name" value="Aminotran_1_2"/>
    <property type="match status" value="1"/>
</dbReference>
<dbReference type="InterPro" id="IPR051798">
    <property type="entry name" value="Class-II_PLP-Dep_Aminotrans"/>
</dbReference>
<dbReference type="Proteomes" id="UP000743899">
    <property type="component" value="Unassembled WGS sequence"/>
</dbReference>
<evidence type="ECO:0000313" key="7">
    <source>
        <dbReference type="EMBL" id="NCU17652.1"/>
    </source>
</evidence>
<evidence type="ECO:0000259" key="6">
    <source>
        <dbReference type="Pfam" id="PF00155"/>
    </source>
</evidence>
<dbReference type="Gene3D" id="3.90.1150.10">
    <property type="entry name" value="Aspartate Aminotransferase, domain 1"/>
    <property type="match status" value="1"/>
</dbReference>
<dbReference type="EMBL" id="JAACYS010000029">
    <property type="protein sequence ID" value="NCU17652.1"/>
    <property type="molecule type" value="Genomic_DNA"/>
</dbReference>
<dbReference type="NCBIfam" id="TIGR04350">
    <property type="entry name" value="C_S_lyase_PatB"/>
    <property type="match status" value="1"/>
</dbReference>